<dbReference type="Pfam" id="PF01326">
    <property type="entry name" value="PPDK_N"/>
    <property type="match status" value="1"/>
</dbReference>
<dbReference type="RefSeq" id="WP_318798067.1">
    <property type="nucleotide sequence ID" value="NZ_JARUJP010000010.1"/>
</dbReference>
<dbReference type="Gene3D" id="3.50.30.10">
    <property type="entry name" value="Phosphohistidine domain"/>
    <property type="match status" value="1"/>
</dbReference>
<evidence type="ECO:0000313" key="3">
    <source>
        <dbReference type="EMBL" id="MDW8801492.1"/>
    </source>
</evidence>
<dbReference type="SUPFAM" id="SSF52009">
    <property type="entry name" value="Phosphohistidine domain"/>
    <property type="match status" value="1"/>
</dbReference>
<dbReference type="NCBIfam" id="NF041857">
    <property type="entry name" value="RIF_Ptrans_rph"/>
    <property type="match status" value="1"/>
</dbReference>
<dbReference type="NCBIfam" id="NF004879">
    <property type="entry name" value="PRK06241.1-4"/>
    <property type="match status" value="1"/>
</dbReference>
<dbReference type="InterPro" id="IPR008279">
    <property type="entry name" value="PEP-util_enz_mobile_dom"/>
</dbReference>
<dbReference type="Gene3D" id="3.30.1490.20">
    <property type="entry name" value="ATP-grasp fold, A domain"/>
    <property type="match status" value="1"/>
</dbReference>
<dbReference type="InterPro" id="IPR036637">
    <property type="entry name" value="Phosphohistidine_dom_sf"/>
</dbReference>
<dbReference type="InterPro" id="IPR051549">
    <property type="entry name" value="PEP_Utilizing_Enz"/>
</dbReference>
<comment type="caution">
    <text evidence="3">The sequence shown here is derived from an EMBL/GenBank/DDBJ whole genome shotgun (WGS) entry which is preliminary data.</text>
</comment>
<dbReference type="NCBIfam" id="NF004877">
    <property type="entry name" value="PRK06241.1-2"/>
    <property type="match status" value="1"/>
</dbReference>
<sequence length="874" mass="98575">MSSYVLGFQQIDKSKLPVVGGKGANLGELSKIEGISVPEGFCITTEAYKRIVESNEEFNTLVDKLSLLKVDDRETVAELSKKIRENIEEISISKDIVEEVSKYVSKLGEKNAYAVRSSATAEDLPLASFAGQQDTYLNIMGKDEILKHIRKCWASLYTDRAVIYRIQNKFDHHKVYLSVVIQKMVFPEASGIMFTADPITSNRKVTSIDASFGLGEALVSGLVNPDIYKVREGRIIDKKISTKKLAIYALEKGGTEEREIEAGKQNKQTLLDEKIIQLAGMGRKIEAYFGCPQDIEWCLYEDNFYIVQSRPITTLYPIPPETKDGKNHVYISFGHRQMMTEAMKPLGMSFFQTLFKEMVSSTMSEMGGRLYIDASSDISSPFGRITFIKGLDTVDVLMKNALINLTKQKDFIKTLHKGKTAMGDKSMWLKWINLTIKDYRANDPAIVEDLMSTNKALMLELEQSIIKFSGDELFEFIHKSLKQIKNTIFHSYGVVFAGTYASYWLNKNIEKWLGEKNVADTLAQSVSNNVTSEMGLELLDVADVVRQYPAVIEYFQQPKEETFFEDLAKIKGGLDVTDSIKAFLKKYGMRCSAEIDITRTRWNEKPTILVPAILSNIKAFGPNAHSIKFEQGLKDAKQKEKEILGSLEKLSGGKRKARKAKKAISVLRNYAGYREFNKYILIWFEWIIKQAFMREADVLVKKGIIRDREDVYYLTFDELRDVVKTNILDYNIITKRKEDYEVFEKLTPPRVITSEGEIIPGEYNTDNIPEGALAGVPVSSGVVEGRARVVLKMEDANIEEGDILVTTFTDPSWTPLFVSIKGLVTEVGGMMTHGAVVAREYGLPAVVSVENATKLIKDGQRIRINGKEGYVEIL</sequence>
<evidence type="ECO:0000259" key="2">
    <source>
        <dbReference type="Pfam" id="PF01326"/>
    </source>
</evidence>
<organism evidence="3 4">
    <name type="scientific">Clostridium tanneri</name>
    <dbReference type="NCBI Taxonomy" id="3037988"/>
    <lineage>
        <taxon>Bacteria</taxon>
        <taxon>Bacillati</taxon>
        <taxon>Bacillota</taxon>
        <taxon>Clostridia</taxon>
        <taxon>Eubacteriales</taxon>
        <taxon>Clostridiaceae</taxon>
        <taxon>Clostridium</taxon>
    </lineage>
</organism>
<evidence type="ECO:0000313" key="4">
    <source>
        <dbReference type="Proteomes" id="UP001281656"/>
    </source>
</evidence>
<keyword evidence="3" id="KW-0808">Transferase</keyword>
<dbReference type="Pfam" id="PF00391">
    <property type="entry name" value="PEP-utilizers"/>
    <property type="match status" value="1"/>
</dbReference>
<dbReference type="EC" id="2.7.9.2" evidence="3"/>
<name>A0ABU4JTR0_9CLOT</name>
<dbReference type="EMBL" id="JARUJP010000010">
    <property type="protein sequence ID" value="MDW8801492.1"/>
    <property type="molecule type" value="Genomic_DNA"/>
</dbReference>
<keyword evidence="4" id="KW-1185">Reference proteome</keyword>
<dbReference type="Proteomes" id="UP001281656">
    <property type="component" value="Unassembled WGS sequence"/>
</dbReference>
<dbReference type="PANTHER" id="PTHR43615:SF1">
    <property type="entry name" value="PPDK_N DOMAIN-CONTAINING PROTEIN"/>
    <property type="match status" value="1"/>
</dbReference>
<gene>
    <name evidence="3" type="primary">ppsA</name>
    <name evidence="3" type="ORF">P8V03_10040</name>
</gene>
<dbReference type="PANTHER" id="PTHR43615">
    <property type="entry name" value="PHOSPHOENOLPYRUVATE SYNTHASE-RELATED"/>
    <property type="match status" value="1"/>
</dbReference>
<dbReference type="InterPro" id="IPR002192">
    <property type="entry name" value="PPDK_AMP/ATP-bd"/>
</dbReference>
<proteinExistence type="predicted"/>
<accession>A0ABU4JTR0</accession>
<reference evidence="3 4" key="1">
    <citation type="submission" date="2023-04" db="EMBL/GenBank/DDBJ databases">
        <title>Clostridium tannerae sp. nov., isolated from the fecal material of an alpaca.</title>
        <authorList>
            <person name="Miller S."/>
            <person name="Hendry M."/>
            <person name="King J."/>
            <person name="Sankaranarayanan K."/>
            <person name="Lawson P.A."/>
        </authorList>
    </citation>
    <scope>NUCLEOTIDE SEQUENCE [LARGE SCALE GENOMIC DNA]</scope>
    <source>
        <strain evidence="3 4">A1-XYC3</strain>
    </source>
</reference>
<dbReference type="InterPro" id="IPR013815">
    <property type="entry name" value="ATP_grasp_subdomain_1"/>
</dbReference>
<evidence type="ECO:0000259" key="1">
    <source>
        <dbReference type="Pfam" id="PF00391"/>
    </source>
</evidence>
<feature type="domain" description="PEP-utilising enzyme mobile" evidence="1">
    <location>
        <begin position="798"/>
        <end position="869"/>
    </location>
</feature>
<dbReference type="Gene3D" id="3.30.470.20">
    <property type="entry name" value="ATP-grasp fold, B domain"/>
    <property type="match status" value="1"/>
</dbReference>
<dbReference type="SUPFAM" id="SSF56059">
    <property type="entry name" value="Glutathione synthetase ATP-binding domain-like"/>
    <property type="match status" value="1"/>
</dbReference>
<dbReference type="GO" id="GO:0008986">
    <property type="term" value="F:pyruvate, water dikinase activity"/>
    <property type="evidence" value="ECO:0007669"/>
    <property type="project" value="UniProtKB-EC"/>
</dbReference>
<feature type="domain" description="Pyruvate phosphate dikinase AMP/ATP-binding" evidence="2">
    <location>
        <begin position="17"/>
        <end position="315"/>
    </location>
</feature>
<dbReference type="NCBIfam" id="NF004878">
    <property type="entry name" value="PRK06241.1-3"/>
    <property type="match status" value="1"/>
</dbReference>
<protein>
    <submittedName>
        <fullName evidence="3">Phosphoenolpyruvate synthase</fullName>
        <ecNumber evidence="3">2.7.9.2</ecNumber>
    </submittedName>
</protein>